<dbReference type="SUPFAM" id="SSF88946">
    <property type="entry name" value="Sigma2 domain of RNA polymerase sigma factors"/>
    <property type="match status" value="1"/>
</dbReference>
<evidence type="ECO:0000259" key="6">
    <source>
        <dbReference type="Pfam" id="PF08281"/>
    </source>
</evidence>
<dbReference type="InterPro" id="IPR039425">
    <property type="entry name" value="RNA_pol_sigma-70-like"/>
</dbReference>
<sequence length="698" mass="76397">MTLSPPAHRPGDDDPAESWLEHLDWIRRLAVRLARDEAAADDLVQRTALVALKRQNALHAARMSGGVRGWLRGILHNEARAGWRKDRHRANRERDHALARPPIALGPGDADERLGLTKRVVSAVEQLDEPYRSAILARYFDGRGVAEIAGSLGVSPRTVETRLRRGREKLREELSRHDRSHGTDTSWAALALISWSERPATSLAATSAVTTASSGLSLLPWLALMNVKVLLGAGAALAALTIGAAWWNLPRPEPVLPSRITAENADLPAPTPLADVSGPVVARDSLPEPLTEPGPAPTERLRLEDLPPPPAGTLDVWIVDEDDHPIAGAKITLVRGRKMYSGWAPPRIPDDALRTERTVPEAVPGRPFEPVRFEELEIDSWHVEVVTPKGTKRSGSARLERNKGTSLVFHFGTAVVFGSVVDPSAGRQPIPDAYLTLSGQHAETDDQGRYRFEELTAGQQDLWLMPGVWNDVTESARQIPRRFVKLHLEHGEARQVDFPPALENGGSILRGRVVDADGEVVQSTDFLFRRAEIWVKTRNEPQMEGTEAPPLESLEQRTTYGLDGTFEFHIRSGVYEVQITSPNHSKRIHVTETAPLLLRPGEVTTVDYTLPGITLRGQLPTGVAGPSMGEVQRTVGARKRHVTSGGGVLSGFAEESGAFVIYGLSPGDWIVEACRGSYEAELTIHEGDRAASVQLQKK</sequence>
<organism evidence="7 8">
    <name type="scientific">Saltatorellus ferox</name>
    <dbReference type="NCBI Taxonomy" id="2528018"/>
    <lineage>
        <taxon>Bacteria</taxon>
        <taxon>Pseudomonadati</taxon>
        <taxon>Planctomycetota</taxon>
        <taxon>Planctomycetia</taxon>
        <taxon>Planctomycetia incertae sedis</taxon>
        <taxon>Saltatorellus</taxon>
    </lineage>
</organism>
<keyword evidence="2" id="KW-0805">Transcription regulation</keyword>
<dbReference type="RefSeq" id="WP_419190307.1">
    <property type="nucleotide sequence ID" value="NZ_CP036434.1"/>
</dbReference>
<reference evidence="7 8" key="1">
    <citation type="submission" date="2019-02" db="EMBL/GenBank/DDBJ databases">
        <title>Deep-cultivation of Planctomycetes and their phenomic and genomic characterization uncovers novel biology.</title>
        <authorList>
            <person name="Wiegand S."/>
            <person name="Jogler M."/>
            <person name="Boedeker C."/>
            <person name="Pinto D."/>
            <person name="Vollmers J."/>
            <person name="Rivas-Marin E."/>
            <person name="Kohn T."/>
            <person name="Peeters S.H."/>
            <person name="Heuer A."/>
            <person name="Rast P."/>
            <person name="Oberbeckmann S."/>
            <person name="Bunk B."/>
            <person name="Jeske O."/>
            <person name="Meyerdierks A."/>
            <person name="Storesund J.E."/>
            <person name="Kallscheuer N."/>
            <person name="Luecker S."/>
            <person name="Lage O.M."/>
            <person name="Pohl T."/>
            <person name="Merkel B.J."/>
            <person name="Hornburger P."/>
            <person name="Mueller R.-W."/>
            <person name="Bruemmer F."/>
            <person name="Labrenz M."/>
            <person name="Spormann A.M."/>
            <person name="Op den Camp H."/>
            <person name="Overmann J."/>
            <person name="Amann R."/>
            <person name="Jetten M.S.M."/>
            <person name="Mascher T."/>
            <person name="Medema M.H."/>
            <person name="Devos D.P."/>
            <person name="Kaster A.-K."/>
            <person name="Ovreas L."/>
            <person name="Rohde M."/>
            <person name="Galperin M.Y."/>
            <person name="Jogler C."/>
        </authorList>
    </citation>
    <scope>NUCLEOTIDE SEQUENCE [LARGE SCALE GENOMIC DNA]</scope>
    <source>
        <strain evidence="7 8">Poly30</strain>
    </source>
</reference>
<feature type="region of interest" description="Disordered" evidence="5">
    <location>
        <begin position="283"/>
        <end position="306"/>
    </location>
</feature>
<evidence type="ECO:0000256" key="5">
    <source>
        <dbReference type="SAM" id="MobiDB-lite"/>
    </source>
</evidence>
<dbReference type="InterPro" id="IPR013324">
    <property type="entry name" value="RNA_pol_sigma_r3/r4-like"/>
</dbReference>
<dbReference type="CDD" id="cd06171">
    <property type="entry name" value="Sigma70_r4"/>
    <property type="match status" value="1"/>
</dbReference>
<dbReference type="Gene3D" id="1.10.10.10">
    <property type="entry name" value="Winged helix-like DNA-binding domain superfamily/Winged helix DNA-binding domain"/>
    <property type="match status" value="1"/>
</dbReference>
<dbReference type="InterPro" id="IPR013249">
    <property type="entry name" value="RNA_pol_sigma70_r4_t2"/>
</dbReference>
<dbReference type="GO" id="GO:0006352">
    <property type="term" value="P:DNA-templated transcription initiation"/>
    <property type="evidence" value="ECO:0007669"/>
    <property type="project" value="InterPro"/>
</dbReference>
<dbReference type="SUPFAM" id="SSF88659">
    <property type="entry name" value="Sigma3 and sigma4 domains of RNA polymerase sigma factors"/>
    <property type="match status" value="1"/>
</dbReference>
<dbReference type="InterPro" id="IPR013325">
    <property type="entry name" value="RNA_pol_sigma_r2"/>
</dbReference>
<proteinExistence type="inferred from homology"/>
<keyword evidence="4" id="KW-0804">Transcription</keyword>
<accession>A0A518EVB1</accession>
<dbReference type="Proteomes" id="UP000320390">
    <property type="component" value="Chromosome"/>
</dbReference>
<gene>
    <name evidence="7" type="primary">sigR_2</name>
    <name evidence="7" type="ORF">Poly30_35400</name>
</gene>
<evidence type="ECO:0000256" key="1">
    <source>
        <dbReference type="ARBA" id="ARBA00010641"/>
    </source>
</evidence>
<dbReference type="NCBIfam" id="TIGR02937">
    <property type="entry name" value="sigma70-ECF"/>
    <property type="match status" value="1"/>
</dbReference>
<evidence type="ECO:0000313" key="8">
    <source>
        <dbReference type="Proteomes" id="UP000320390"/>
    </source>
</evidence>
<dbReference type="Gene3D" id="1.10.1740.10">
    <property type="match status" value="1"/>
</dbReference>
<name>A0A518EVB1_9BACT</name>
<evidence type="ECO:0000256" key="3">
    <source>
        <dbReference type="ARBA" id="ARBA00023082"/>
    </source>
</evidence>
<evidence type="ECO:0000313" key="7">
    <source>
        <dbReference type="EMBL" id="QDV08004.1"/>
    </source>
</evidence>
<dbReference type="PANTHER" id="PTHR43133:SF51">
    <property type="entry name" value="RNA POLYMERASE SIGMA FACTOR"/>
    <property type="match status" value="1"/>
</dbReference>
<keyword evidence="8" id="KW-1185">Reference proteome</keyword>
<comment type="similarity">
    <text evidence="1">Belongs to the sigma-70 factor family. ECF subfamily.</text>
</comment>
<dbReference type="PANTHER" id="PTHR43133">
    <property type="entry name" value="RNA POLYMERASE ECF-TYPE SIGMA FACTO"/>
    <property type="match status" value="1"/>
</dbReference>
<dbReference type="GO" id="GO:0016987">
    <property type="term" value="F:sigma factor activity"/>
    <property type="evidence" value="ECO:0007669"/>
    <property type="project" value="UniProtKB-KW"/>
</dbReference>
<dbReference type="Pfam" id="PF08281">
    <property type="entry name" value="Sigma70_r4_2"/>
    <property type="match status" value="1"/>
</dbReference>
<dbReference type="InterPro" id="IPR014284">
    <property type="entry name" value="RNA_pol_sigma-70_dom"/>
</dbReference>
<dbReference type="GO" id="GO:0003677">
    <property type="term" value="F:DNA binding"/>
    <property type="evidence" value="ECO:0007669"/>
    <property type="project" value="InterPro"/>
</dbReference>
<evidence type="ECO:0000256" key="2">
    <source>
        <dbReference type="ARBA" id="ARBA00023015"/>
    </source>
</evidence>
<feature type="domain" description="RNA polymerase sigma factor 70 region 4 type 2" evidence="6">
    <location>
        <begin position="119"/>
        <end position="170"/>
    </location>
</feature>
<keyword evidence="3" id="KW-0731">Sigma factor</keyword>
<dbReference type="EMBL" id="CP036434">
    <property type="protein sequence ID" value="QDV08004.1"/>
    <property type="molecule type" value="Genomic_DNA"/>
</dbReference>
<protein>
    <submittedName>
        <fullName evidence="7">ECF RNA polymerase sigma factor SigR</fullName>
    </submittedName>
</protein>
<evidence type="ECO:0000256" key="4">
    <source>
        <dbReference type="ARBA" id="ARBA00023163"/>
    </source>
</evidence>
<dbReference type="AlphaFoldDB" id="A0A518EVB1"/>
<dbReference type="InterPro" id="IPR036388">
    <property type="entry name" value="WH-like_DNA-bd_sf"/>
</dbReference>